<evidence type="ECO:0000313" key="1">
    <source>
        <dbReference type="EMBL" id="MPN32520.1"/>
    </source>
</evidence>
<organism evidence="1">
    <name type="scientific">bioreactor metagenome</name>
    <dbReference type="NCBI Taxonomy" id="1076179"/>
    <lineage>
        <taxon>unclassified sequences</taxon>
        <taxon>metagenomes</taxon>
        <taxon>ecological metagenomes</taxon>
    </lineage>
</organism>
<proteinExistence type="predicted"/>
<dbReference type="EMBL" id="VSSQ01084583">
    <property type="protein sequence ID" value="MPN32520.1"/>
    <property type="molecule type" value="Genomic_DNA"/>
</dbReference>
<gene>
    <name evidence="1" type="ORF">SDC9_179999</name>
</gene>
<name>A0A645H1I2_9ZZZZ</name>
<protein>
    <submittedName>
        <fullName evidence="1">Uncharacterized protein</fullName>
    </submittedName>
</protein>
<dbReference type="AlphaFoldDB" id="A0A645H1I2"/>
<reference evidence="1" key="1">
    <citation type="submission" date="2019-08" db="EMBL/GenBank/DDBJ databases">
        <authorList>
            <person name="Kucharzyk K."/>
            <person name="Murdoch R.W."/>
            <person name="Higgins S."/>
            <person name="Loffler F."/>
        </authorList>
    </citation>
    <scope>NUCLEOTIDE SEQUENCE</scope>
</reference>
<comment type="caution">
    <text evidence="1">The sequence shown here is derived from an EMBL/GenBank/DDBJ whole genome shotgun (WGS) entry which is preliminary data.</text>
</comment>
<sequence>MYAAVVRKDIGGYKTAYSGVQGDINLVSSKFGISHIYFPNVEKTALPIYFGVIGNPDISEVKVIEKKRNIEDKAKIIDASGTRIWLVYMDKFQGSDFDIIGLSVDGKELIKIDGNISPYYAEQKPFKGYR</sequence>
<accession>A0A645H1I2</accession>